<organism evidence="1 2">
    <name type="scientific">Cichorium intybus</name>
    <name type="common">Chicory</name>
    <dbReference type="NCBI Taxonomy" id="13427"/>
    <lineage>
        <taxon>Eukaryota</taxon>
        <taxon>Viridiplantae</taxon>
        <taxon>Streptophyta</taxon>
        <taxon>Embryophyta</taxon>
        <taxon>Tracheophyta</taxon>
        <taxon>Spermatophyta</taxon>
        <taxon>Magnoliopsida</taxon>
        <taxon>eudicotyledons</taxon>
        <taxon>Gunneridae</taxon>
        <taxon>Pentapetalae</taxon>
        <taxon>asterids</taxon>
        <taxon>campanulids</taxon>
        <taxon>Asterales</taxon>
        <taxon>Asteraceae</taxon>
        <taxon>Cichorioideae</taxon>
        <taxon>Cichorieae</taxon>
        <taxon>Cichoriinae</taxon>
        <taxon>Cichorium</taxon>
    </lineage>
</organism>
<sequence>MSTRIKQLDGASVDVKKRMDTNNVSNLEVPTRVPGWLEEVKDIKGKTQNISSTGCFNIKMRYRAGKNACKITEDIESLVKENLEMIWSDTKKPIGKVNTKITSSSARTDGDAQNHFKSREESFKKAFESLQQDHTSKVFNNLRVLDVFKCENLRYLFTVPVASGLVKLEHLTVSQCPVLDVLAHSENGGDEVIKFQKLKFLSLNNLPKLVGLCNTVNTIELPELVELRLIDLPHFTSIYPENPYATPAVSSNKSAIQPFFNKEVLIPKLEILQTRD</sequence>
<evidence type="ECO:0000313" key="2">
    <source>
        <dbReference type="Proteomes" id="UP001055811"/>
    </source>
</evidence>
<keyword evidence="2" id="KW-1185">Reference proteome</keyword>
<protein>
    <submittedName>
        <fullName evidence="1">Uncharacterized protein</fullName>
    </submittedName>
</protein>
<gene>
    <name evidence="1" type="ORF">L2E82_25986</name>
</gene>
<accession>A0ACB9E5B8</accession>
<dbReference type="Proteomes" id="UP001055811">
    <property type="component" value="Linkage Group LG04"/>
</dbReference>
<comment type="caution">
    <text evidence="1">The sequence shown here is derived from an EMBL/GenBank/DDBJ whole genome shotgun (WGS) entry which is preliminary data.</text>
</comment>
<evidence type="ECO:0000313" key="1">
    <source>
        <dbReference type="EMBL" id="KAI3753921.1"/>
    </source>
</evidence>
<proteinExistence type="predicted"/>
<dbReference type="EMBL" id="CM042012">
    <property type="protein sequence ID" value="KAI3753921.1"/>
    <property type="molecule type" value="Genomic_DNA"/>
</dbReference>
<reference evidence="2" key="1">
    <citation type="journal article" date="2022" name="Mol. Ecol. Resour.">
        <title>The genomes of chicory, endive, great burdock and yacon provide insights into Asteraceae palaeo-polyploidization history and plant inulin production.</title>
        <authorList>
            <person name="Fan W."/>
            <person name="Wang S."/>
            <person name="Wang H."/>
            <person name="Wang A."/>
            <person name="Jiang F."/>
            <person name="Liu H."/>
            <person name="Zhao H."/>
            <person name="Xu D."/>
            <person name="Zhang Y."/>
        </authorList>
    </citation>
    <scope>NUCLEOTIDE SEQUENCE [LARGE SCALE GENOMIC DNA]</scope>
    <source>
        <strain evidence="2">cv. Punajuju</strain>
    </source>
</reference>
<reference evidence="1 2" key="2">
    <citation type="journal article" date="2022" name="Mol. Ecol. Resour.">
        <title>The genomes of chicory, endive, great burdock and yacon provide insights into Asteraceae paleo-polyploidization history and plant inulin production.</title>
        <authorList>
            <person name="Fan W."/>
            <person name="Wang S."/>
            <person name="Wang H."/>
            <person name="Wang A."/>
            <person name="Jiang F."/>
            <person name="Liu H."/>
            <person name="Zhao H."/>
            <person name="Xu D."/>
            <person name="Zhang Y."/>
        </authorList>
    </citation>
    <scope>NUCLEOTIDE SEQUENCE [LARGE SCALE GENOMIC DNA]</scope>
    <source>
        <strain evidence="2">cv. Punajuju</strain>
        <tissue evidence="1">Leaves</tissue>
    </source>
</reference>
<name>A0ACB9E5B8_CICIN</name>